<name>A0A5J5F076_9PEZI</name>
<evidence type="ECO:0000256" key="7">
    <source>
        <dbReference type="ARBA" id="ARBA00023186"/>
    </source>
</evidence>
<evidence type="ECO:0000256" key="8">
    <source>
        <dbReference type="PIRSR" id="PIRSR607745-1"/>
    </source>
</evidence>
<evidence type="ECO:0000256" key="2">
    <source>
        <dbReference type="ARBA" id="ARBA00009241"/>
    </source>
</evidence>
<reference evidence="9 10" key="1">
    <citation type="submission" date="2019-09" db="EMBL/GenBank/DDBJ databases">
        <title>Draft genome of the ectomycorrhizal ascomycete Sphaerosporella brunnea.</title>
        <authorList>
            <consortium name="DOE Joint Genome Institute"/>
            <person name="Benucci G.M."/>
            <person name="Marozzi G."/>
            <person name="Antonielli L."/>
            <person name="Sanchez S."/>
            <person name="Marco P."/>
            <person name="Wang X."/>
            <person name="Falini L.B."/>
            <person name="Barry K."/>
            <person name="Haridas S."/>
            <person name="Lipzen A."/>
            <person name="Labutti K."/>
            <person name="Grigoriev I.V."/>
            <person name="Murat C."/>
            <person name="Martin F."/>
            <person name="Albertini E."/>
            <person name="Donnini D."/>
            <person name="Bonito G."/>
        </authorList>
    </citation>
    <scope>NUCLEOTIDE SEQUENCE [LARGE SCALE GENOMIC DNA]</scope>
    <source>
        <strain evidence="9 10">Sb_GMNB300</strain>
    </source>
</reference>
<dbReference type="InParanoid" id="A0A5J5F076"/>
<dbReference type="FunCoup" id="A0A5J5F076">
    <property type="interactions" value="335"/>
</dbReference>
<dbReference type="SUPFAM" id="SSF47072">
    <property type="entry name" value="Cysteine alpha-hairpin motif"/>
    <property type="match status" value="1"/>
</dbReference>
<proteinExistence type="inferred from homology"/>
<dbReference type="Proteomes" id="UP000326924">
    <property type="component" value="Unassembled WGS sequence"/>
</dbReference>
<evidence type="ECO:0000313" key="10">
    <source>
        <dbReference type="Proteomes" id="UP000326924"/>
    </source>
</evidence>
<organism evidence="9 10">
    <name type="scientific">Sphaerosporella brunnea</name>
    <dbReference type="NCBI Taxonomy" id="1250544"/>
    <lineage>
        <taxon>Eukaryota</taxon>
        <taxon>Fungi</taxon>
        <taxon>Dikarya</taxon>
        <taxon>Ascomycota</taxon>
        <taxon>Pezizomycotina</taxon>
        <taxon>Pezizomycetes</taxon>
        <taxon>Pezizales</taxon>
        <taxon>Pyronemataceae</taxon>
        <taxon>Sphaerosporella</taxon>
    </lineage>
</organism>
<dbReference type="Gene3D" id="1.10.287.1130">
    <property type="entry name" value="CytochromE C oxidase copper chaperone"/>
    <property type="match status" value="1"/>
</dbReference>
<sequence>MSSSVKVVPTSAATNSAPENVVLQSSPAAPKPCCVCKEEKAARDECFLYSNKGGEVECVDTINAYKKCMASYGFKI</sequence>
<keyword evidence="5" id="KW-0496">Mitochondrion</keyword>
<dbReference type="Pfam" id="PF05051">
    <property type="entry name" value="COX17"/>
    <property type="match status" value="1"/>
</dbReference>
<dbReference type="EMBL" id="VXIS01000062">
    <property type="protein sequence ID" value="KAA8909028.1"/>
    <property type="molecule type" value="Genomic_DNA"/>
</dbReference>
<dbReference type="InterPro" id="IPR007745">
    <property type="entry name" value="Cyt_c_oxidase_Cu-chaperone"/>
</dbReference>
<comment type="similarity">
    <text evidence="2">Belongs to the COX17 family.</text>
</comment>
<evidence type="ECO:0000256" key="1">
    <source>
        <dbReference type="ARBA" id="ARBA00004569"/>
    </source>
</evidence>
<dbReference type="PANTHER" id="PTHR16719:SF0">
    <property type="entry name" value="CYTOCHROME C OXIDASE COPPER CHAPERONE"/>
    <property type="match status" value="1"/>
</dbReference>
<evidence type="ECO:0000313" key="9">
    <source>
        <dbReference type="EMBL" id="KAA8909028.1"/>
    </source>
</evidence>
<dbReference type="GO" id="GO:0016531">
    <property type="term" value="F:copper chaperone activity"/>
    <property type="evidence" value="ECO:0007669"/>
    <property type="project" value="InterPro"/>
</dbReference>
<dbReference type="OrthoDB" id="1915887at2759"/>
<dbReference type="InterPro" id="IPR009069">
    <property type="entry name" value="Cys_alpha_HP_mot_SF"/>
</dbReference>
<comment type="subcellular location">
    <subcellularLocation>
        <location evidence="1">Mitochondrion intermembrane space</location>
    </subcellularLocation>
</comment>
<keyword evidence="10" id="KW-1185">Reference proteome</keyword>
<gene>
    <name evidence="9" type="ORF">FN846DRAFT_943914</name>
</gene>
<accession>A0A5J5F076</accession>
<dbReference type="GO" id="GO:0005507">
    <property type="term" value="F:copper ion binding"/>
    <property type="evidence" value="ECO:0007669"/>
    <property type="project" value="InterPro"/>
</dbReference>
<keyword evidence="3 8" id="KW-0479">Metal-binding</keyword>
<protein>
    <submittedName>
        <fullName evidence="9">Cytochrome C oxidase copper chaperone-domain-containing protein</fullName>
    </submittedName>
</protein>
<dbReference type="GO" id="GO:0005758">
    <property type="term" value="C:mitochondrial intermembrane space"/>
    <property type="evidence" value="ECO:0007669"/>
    <property type="project" value="UniProtKB-SubCell"/>
</dbReference>
<comment type="caution">
    <text evidence="9">The sequence shown here is derived from an EMBL/GenBank/DDBJ whole genome shotgun (WGS) entry which is preliminary data.</text>
</comment>
<dbReference type="PANTHER" id="PTHR16719">
    <property type="entry name" value="CYTOCHROME C OXIDASE COPPER CHAPERONE"/>
    <property type="match status" value="1"/>
</dbReference>
<feature type="binding site" evidence="8">
    <location>
        <position position="34"/>
    </location>
    <ligand>
        <name>Cu cation</name>
        <dbReference type="ChEBI" id="CHEBI:23378"/>
    </ligand>
</feature>
<evidence type="ECO:0000256" key="5">
    <source>
        <dbReference type="ARBA" id="ARBA00023128"/>
    </source>
</evidence>
<keyword evidence="4 8" id="KW-0186">Copper</keyword>
<keyword evidence="7" id="KW-0143">Chaperone</keyword>
<evidence type="ECO:0000256" key="4">
    <source>
        <dbReference type="ARBA" id="ARBA00023008"/>
    </source>
</evidence>
<evidence type="ECO:0000256" key="3">
    <source>
        <dbReference type="ARBA" id="ARBA00022723"/>
    </source>
</evidence>
<dbReference type="AlphaFoldDB" id="A0A5J5F076"/>
<feature type="binding site" evidence="8">
    <location>
        <position position="33"/>
    </location>
    <ligand>
        <name>Cu cation</name>
        <dbReference type="ChEBI" id="CHEBI:23378"/>
    </ligand>
</feature>
<dbReference type="GO" id="GO:0033617">
    <property type="term" value="P:mitochondrial respiratory chain complex IV assembly"/>
    <property type="evidence" value="ECO:0007669"/>
    <property type="project" value="TreeGrafter"/>
</dbReference>
<evidence type="ECO:0000256" key="6">
    <source>
        <dbReference type="ARBA" id="ARBA00023157"/>
    </source>
</evidence>
<dbReference type="PROSITE" id="PS51808">
    <property type="entry name" value="CHCH"/>
    <property type="match status" value="1"/>
</dbReference>
<keyword evidence="6" id="KW-1015">Disulfide bond</keyword>